<feature type="transmembrane region" description="Helical" evidence="1">
    <location>
        <begin position="101"/>
        <end position="121"/>
    </location>
</feature>
<feature type="transmembrane region" description="Helical" evidence="1">
    <location>
        <begin position="133"/>
        <end position="152"/>
    </location>
</feature>
<name>A0ABR3V628_HUMIN</name>
<dbReference type="Proteomes" id="UP001583172">
    <property type="component" value="Unassembled WGS sequence"/>
</dbReference>
<evidence type="ECO:0000313" key="3">
    <source>
        <dbReference type="Proteomes" id="UP001583172"/>
    </source>
</evidence>
<comment type="caution">
    <text evidence="2">The sequence shown here is derived from an EMBL/GenBank/DDBJ whole genome shotgun (WGS) entry which is preliminary data.</text>
</comment>
<keyword evidence="1" id="KW-0812">Transmembrane</keyword>
<feature type="transmembrane region" description="Helical" evidence="1">
    <location>
        <begin position="172"/>
        <end position="196"/>
    </location>
</feature>
<reference evidence="2 3" key="1">
    <citation type="journal article" date="2024" name="Commun. Biol.">
        <title>Comparative genomic analysis of thermophilic fungi reveals convergent evolutionary adaptations and gene losses.</title>
        <authorList>
            <person name="Steindorff A.S."/>
            <person name="Aguilar-Pontes M.V."/>
            <person name="Robinson A.J."/>
            <person name="Andreopoulos B."/>
            <person name="LaButti K."/>
            <person name="Kuo A."/>
            <person name="Mondo S."/>
            <person name="Riley R."/>
            <person name="Otillar R."/>
            <person name="Haridas S."/>
            <person name="Lipzen A."/>
            <person name="Grimwood J."/>
            <person name="Schmutz J."/>
            <person name="Clum A."/>
            <person name="Reid I.D."/>
            <person name="Moisan M.C."/>
            <person name="Butler G."/>
            <person name="Nguyen T.T.M."/>
            <person name="Dewar K."/>
            <person name="Conant G."/>
            <person name="Drula E."/>
            <person name="Henrissat B."/>
            <person name="Hansel C."/>
            <person name="Singer S."/>
            <person name="Hutchinson M.I."/>
            <person name="de Vries R.P."/>
            <person name="Natvig D.O."/>
            <person name="Powell A.J."/>
            <person name="Tsang A."/>
            <person name="Grigoriev I.V."/>
        </authorList>
    </citation>
    <scope>NUCLEOTIDE SEQUENCE [LARGE SCALE GENOMIC DNA]</scope>
    <source>
        <strain evidence="2 3">CBS 620.91</strain>
    </source>
</reference>
<sequence length="232" mass="26003">MIFLQQPTANAADGGAPEIRRSSGWTVPHAWDSGLAVLFETRTSCMQTVFGELGWCFNCTQVVGRFLAVLLELGALGFIAYLYDYWKGEPTTRVDLLVPSFAPVVGGVVIDTYELVSLLFLSRRRAINYPIMFFDVSMIAVGIFSFLVLGLVEKGSGRLRAAWAKDMTNAMIFMIIFTLLHAGFLVLAVAGIVYSYRVDRKKWAKSRLEKHRRTIVEFYQRRKQAASQPTVG</sequence>
<proteinExistence type="predicted"/>
<accession>A0ABR3V628</accession>
<keyword evidence="1" id="KW-1133">Transmembrane helix</keyword>
<keyword evidence="1" id="KW-0472">Membrane</keyword>
<organism evidence="2 3">
    <name type="scientific">Humicola insolens</name>
    <name type="common">Soft-rot fungus</name>
    <dbReference type="NCBI Taxonomy" id="85995"/>
    <lineage>
        <taxon>Eukaryota</taxon>
        <taxon>Fungi</taxon>
        <taxon>Dikarya</taxon>
        <taxon>Ascomycota</taxon>
        <taxon>Pezizomycotina</taxon>
        <taxon>Sordariomycetes</taxon>
        <taxon>Sordariomycetidae</taxon>
        <taxon>Sordariales</taxon>
        <taxon>Chaetomiaceae</taxon>
        <taxon>Mycothermus</taxon>
    </lineage>
</organism>
<gene>
    <name evidence="2" type="ORF">VTJ49DRAFT_4160</name>
</gene>
<evidence type="ECO:0000256" key="1">
    <source>
        <dbReference type="SAM" id="Phobius"/>
    </source>
</evidence>
<feature type="transmembrane region" description="Helical" evidence="1">
    <location>
        <begin position="62"/>
        <end position="81"/>
    </location>
</feature>
<evidence type="ECO:0000313" key="2">
    <source>
        <dbReference type="EMBL" id="KAL1837209.1"/>
    </source>
</evidence>
<keyword evidence="3" id="KW-1185">Reference proteome</keyword>
<dbReference type="EMBL" id="JAZGSY010000318">
    <property type="protein sequence ID" value="KAL1837209.1"/>
    <property type="molecule type" value="Genomic_DNA"/>
</dbReference>
<protein>
    <submittedName>
        <fullName evidence="2">Uncharacterized protein</fullName>
    </submittedName>
</protein>